<organism evidence="12 13">
    <name type="scientific">Hericium alpestre</name>
    <dbReference type="NCBI Taxonomy" id="135208"/>
    <lineage>
        <taxon>Eukaryota</taxon>
        <taxon>Fungi</taxon>
        <taxon>Dikarya</taxon>
        <taxon>Basidiomycota</taxon>
        <taxon>Agaricomycotina</taxon>
        <taxon>Agaricomycetes</taxon>
        <taxon>Russulales</taxon>
        <taxon>Hericiaceae</taxon>
        <taxon>Hericium</taxon>
    </lineage>
</organism>
<comment type="similarity">
    <text evidence="2">Belongs to the GMC oxidoreductase family.</text>
</comment>
<dbReference type="InterPro" id="IPR012132">
    <property type="entry name" value="GMC_OxRdtase"/>
</dbReference>
<sequence length="493" mass="53157">MKLILIFFALSMNVFNIIASLQKPHASTTQAYGVSSNPVSAADKVFDYIVVGAGLTGTTVAARLAENPDMNILLIEAGNDNREDPRVYDIYNWLTTLGTDLDWAWQTDQNRTISGGPVQATFPELMDGGPQQSAFMSTASNATGLPLLPDALGGDANCVAYAAFSINWRDDDHRSSSAQAYLTPVEKTRTNWLTLINHQVTKVLFANDSTVLHVATGVNFGTSNGTAYTVHARREVIFAARTIQTPALLQLSGIGDSVLLGSLGIDTLIDLKTVGRNLQEQTNDALGAHGTSADDVAQNITESLSNWAELRASSALSKEALEEIYRIQADVENAPVLEVFFNASLPDNLGIIPWQLLPFSRGNVSITSTDPFTKPKVNVNYFNVPYDLSLFVGETSLGFDTVPNDENFGSDADWERWILSGFAAVSHPIGTASMMRRELGGVVDARLVVYDTANVRVVDASIMPLQISAHLSSTLYGVADKAADLIKGAQLAH</sequence>
<dbReference type="Pfam" id="PF00732">
    <property type="entry name" value="GMC_oxred_N"/>
    <property type="match status" value="1"/>
</dbReference>
<dbReference type="STRING" id="135208.A0A4Y9ZXN5"/>
<dbReference type="PIRSF" id="PIRSF000137">
    <property type="entry name" value="Alcohol_oxidase"/>
    <property type="match status" value="1"/>
</dbReference>
<evidence type="ECO:0000256" key="2">
    <source>
        <dbReference type="ARBA" id="ARBA00010790"/>
    </source>
</evidence>
<dbReference type="PANTHER" id="PTHR11552">
    <property type="entry name" value="GLUCOSE-METHANOL-CHOLINE GMC OXIDOREDUCTASE"/>
    <property type="match status" value="1"/>
</dbReference>
<evidence type="ECO:0000256" key="6">
    <source>
        <dbReference type="ARBA" id="ARBA00023002"/>
    </source>
</evidence>
<comment type="cofactor">
    <cofactor evidence="1 8">
        <name>FAD</name>
        <dbReference type="ChEBI" id="CHEBI:57692"/>
    </cofactor>
</comment>
<evidence type="ECO:0000313" key="13">
    <source>
        <dbReference type="Proteomes" id="UP000298061"/>
    </source>
</evidence>
<dbReference type="InterPro" id="IPR027424">
    <property type="entry name" value="Glucose_Oxidase_domain_2"/>
</dbReference>
<dbReference type="InterPro" id="IPR036188">
    <property type="entry name" value="FAD/NAD-bd_sf"/>
</dbReference>
<dbReference type="SUPFAM" id="SSF54373">
    <property type="entry name" value="FAD-linked reductases, C-terminal domain"/>
    <property type="match status" value="1"/>
</dbReference>
<dbReference type="InterPro" id="IPR007867">
    <property type="entry name" value="GMC_OxRtase_C"/>
</dbReference>
<keyword evidence="3" id="KW-0285">Flavoprotein</keyword>
<feature type="binding site" evidence="8">
    <location>
        <position position="200"/>
    </location>
    <ligand>
        <name>FAD</name>
        <dbReference type="ChEBI" id="CHEBI:57692"/>
    </ligand>
</feature>
<proteinExistence type="inferred from homology"/>
<dbReference type="Pfam" id="PF05199">
    <property type="entry name" value="GMC_oxred_C"/>
    <property type="match status" value="1"/>
</dbReference>
<keyword evidence="5 8" id="KW-0274">FAD</keyword>
<dbReference type="Gene3D" id="3.30.560.10">
    <property type="entry name" value="Glucose Oxidase, domain 3"/>
    <property type="match status" value="2"/>
</dbReference>
<keyword evidence="4 9" id="KW-0732">Signal</keyword>
<dbReference type="GO" id="GO:0016614">
    <property type="term" value="F:oxidoreductase activity, acting on CH-OH group of donors"/>
    <property type="evidence" value="ECO:0007669"/>
    <property type="project" value="InterPro"/>
</dbReference>
<feature type="domain" description="Glucose-methanol-choline oxidoreductase N-terminal" evidence="10">
    <location>
        <begin position="125"/>
        <end position="281"/>
    </location>
</feature>
<dbReference type="Gene3D" id="4.10.450.10">
    <property type="entry name" value="Glucose Oxidase, domain 2"/>
    <property type="match status" value="1"/>
</dbReference>
<dbReference type="InterPro" id="IPR000172">
    <property type="entry name" value="GMC_OxRdtase_N"/>
</dbReference>
<evidence type="ECO:0000313" key="12">
    <source>
        <dbReference type="EMBL" id="TFY78269.1"/>
    </source>
</evidence>
<dbReference type="SUPFAM" id="SSF51905">
    <property type="entry name" value="FAD/NAD(P)-binding domain"/>
    <property type="match status" value="1"/>
</dbReference>
<keyword evidence="13" id="KW-1185">Reference proteome</keyword>
<dbReference type="Proteomes" id="UP000298061">
    <property type="component" value="Unassembled WGS sequence"/>
</dbReference>
<reference evidence="12 13" key="1">
    <citation type="submission" date="2019-02" db="EMBL/GenBank/DDBJ databases">
        <title>Genome sequencing of the rare red list fungi Hericium alpestre (H. flagellum).</title>
        <authorList>
            <person name="Buettner E."/>
            <person name="Kellner H."/>
        </authorList>
    </citation>
    <scope>NUCLEOTIDE SEQUENCE [LARGE SCALE GENOMIC DNA]</scope>
    <source>
        <strain evidence="12 13">DSM 108284</strain>
    </source>
</reference>
<evidence type="ECO:0000256" key="8">
    <source>
        <dbReference type="PIRSR" id="PIRSR000137-2"/>
    </source>
</evidence>
<feature type="active site" description="Proton acceptor" evidence="7">
    <location>
        <position position="470"/>
    </location>
</feature>
<feature type="domain" description="Glucose-methanol-choline oxidoreductase C-terminal" evidence="11">
    <location>
        <begin position="358"/>
        <end position="479"/>
    </location>
</feature>
<dbReference type="OrthoDB" id="269227at2759"/>
<evidence type="ECO:0000256" key="1">
    <source>
        <dbReference type="ARBA" id="ARBA00001974"/>
    </source>
</evidence>
<dbReference type="PANTHER" id="PTHR11552:SF201">
    <property type="entry name" value="GLUCOSE-METHANOL-CHOLINE OXIDOREDUCTASE N-TERMINAL DOMAIN-CONTAINING PROTEIN"/>
    <property type="match status" value="1"/>
</dbReference>
<accession>A0A4Y9ZXN5</accession>
<evidence type="ECO:0008006" key="14">
    <source>
        <dbReference type="Google" id="ProtNLM"/>
    </source>
</evidence>
<evidence type="ECO:0000256" key="7">
    <source>
        <dbReference type="PIRSR" id="PIRSR000137-1"/>
    </source>
</evidence>
<evidence type="ECO:0000256" key="4">
    <source>
        <dbReference type="ARBA" id="ARBA00022729"/>
    </source>
</evidence>
<feature type="chain" id="PRO_5021471170" description="Glucose-methanol-choline oxidoreductase N-terminal domain-containing protein" evidence="9">
    <location>
        <begin position="20"/>
        <end position="493"/>
    </location>
</feature>
<feature type="signal peptide" evidence="9">
    <location>
        <begin position="1"/>
        <end position="19"/>
    </location>
</feature>
<dbReference type="Gene3D" id="3.50.50.60">
    <property type="entry name" value="FAD/NAD(P)-binding domain"/>
    <property type="match status" value="2"/>
</dbReference>
<keyword evidence="6" id="KW-0560">Oxidoreductase</keyword>
<dbReference type="Pfam" id="PF13450">
    <property type="entry name" value="NAD_binding_8"/>
    <property type="match status" value="1"/>
</dbReference>
<dbReference type="AlphaFoldDB" id="A0A4Y9ZXN5"/>
<evidence type="ECO:0000256" key="3">
    <source>
        <dbReference type="ARBA" id="ARBA00022630"/>
    </source>
</evidence>
<protein>
    <recommendedName>
        <fullName evidence="14">Glucose-methanol-choline oxidoreductase N-terminal domain-containing protein</fullName>
    </recommendedName>
</protein>
<evidence type="ECO:0000259" key="10">
    <source>
        <dbReference type="Pfam" id="PF00732"/>
    </source>
</evidence>
<dbReference type="GO" id="GO:0050660">
    <property type="term" value="F:flavin adenine dinucleotide binding"/>
    <property type="evidence" value="ECO:0007669"/>
    <property type="project" value="InterPro"/>
</dbReference>
<name>A0A4Y9ZXN5_9AGAM</name>
<feature type="active site" description="Proton donor" evidence="7">
    <location>
        <position position="427"/>
    </location>
</feature>
<comment type="caution">
    <text evidence="12">The sequence shown here is derived from an EMBL/GenBank/DDBJ whole genome shotgun (WGS) entry which is preliminary data.</text>
</comment>
<evidence type="ECO:0000256" key="5">
    <source>
        <dbReference type="ARBA" id="ARBA00022827"/>
    </source>
</evidence>
<dbReference type="EMBL" id="SFCI01000715">
    <property type="protein sequence ID" value="TFY78269.1"/>
    <property type="molecule type" value="Genomic_DNA"/>
</dbReference>
<gene>
    <name evidence="12" type="ORF">EWM64_g5744</name>
</gene>
<evidence type="ECO:0000259" key="11">
    <source>
        <dbReference type="Pfam" id="PF05199"/>
    </source>
</evidence>
<evidence type="ECO:0000256" key="9">
    <source>
        <dbReference type="SAM" id="SignalP"/>
    </source>
</evidence>